<evidence type="ECO:0000313" key="4">
    <source>
        <dbReference type="Proteomes" id="UP000254802"/>
    </source>
</evidence>
<dbReference type="EMBL" id="VAJI01000012">
    <property type="protein sequence ID" value="TRB37555.1"/>
    <property type="molecule type" value="Genomic_DNA"/>
</dbReference>
<sequence>MTLKAQFREWLKKEQEHDEMIGFAHIPCILSKVDSKLAIVSGNAYEKKYLRYWIKCFRFDRNISKYIK</sequence>
<dbReference type="OrthoDB" id="5679371at2"/>
<evidence type="ECO:0000313" key="1">
    <source>
        <dbReference type="EMBL" id="STY60013.1"/>
    </source>
</evidence>
<reference evidence="5 6" key="2">
    <citation type="journal article" date="2019" name="Vet. Microbiol.">
        <title>Genetic characterization of susceptible and multi-drug resistant Mannheimia haemolytica isolated from high-risk stocker calves prior to and after antimicrobial metaphylaxis.</title>
        <authorList>
            <person name="Snyder E.R."/>
            <person name="Alvarez-Narvaez S."/>
            <person name="Credille B.C."/>
        </authorList>
    </citation>
    <scope>NUCLEOTIDE SEQUENCE [LARGE SCALE GENOMIC DNA]</scope>
    <source>
        <strain evidence="3 5">UGA-R5-128-1</strain>
        <strain evidence="2 6">UGA-R7-163-1</strain>
    </source>
</reference>
<accession>A0A249A452</accession>
<dbReference type="Proteomes" id="UP000318394">
    <property type="component" value="Unassembled WGS sequence"/>
</dbReference>
<dbReference type="GeneID" id="67370193"/>
<gene>
    <name evidence="3" type="ORF">FEA53_12845</name>
    <name evidence="2" type="ORF">FEB89_07500</name>
    <name evidence="1" type="ORF">NCTC10638_01205</name>
</gene>
<protein>
    <submittedName>
        <fullName evidence="3">tRNA delta(2)-isopentenylpyrophosphate transferase</fullName>
    </submittedName>
</protein>
<evidence type="ECO:0000313" key="6">
    <source>
        <dbReference type="Proteomes" id="UP000318394"/>
    </source>
</evidence>
<dbReference type="GO" id="GO:0016740">
    <property type="term" value="F:transferase activity"/>
    <property type="evidence" value="ECO:0007669"/>
    <property type="project" value="UniProtKB-KW"/>
</dbReference>
<evidence type="ECO:0000313" key="5">
    <source>
        <dbReference type="Proteomes" id="UP000315164"/>
    </source>
</evidence>
<name>A0A249A452_MANHA</name>
<dbReference type="STRING" id="75985.WC39_12685"/>
<dbReference type="Proteomes" id="UP000254802">
    <property type="component" value="Unassembled WGS sequence"/>
</dbReference>
<keyword evidence="6" id="KW-1185">Reference proteome</keyword>
<dbReference type="AlphaFoldDB" id="A0A249A452"/>
<keyword evidence="3" id="KW-0808">Transferase</keyword>
<reference evidence="1 4" key="1">
    <citation type="submission" date="2018-06" db="EMBL/GenBank/DDBJ databases">
        <authorList>
            <consortium name="Pathogen Informatics"/>
            <person name="Doyle S."/>
        </authorList>
    </citation>
    <scope>NUCLEOTIDE SEQUENCE [LARGE SCALE GENOMIC DNA]</scope>
    <source>
        <strain evidence="1 4">NCTC10638</strain>
    </source>
</reference>
<dbReference type="Proteomes" id="UP000315164">
    <property type="component" value="Unassembled WGS sequence"/>
</dbReference>
<evidence type="ECO:0000313" key="3">
    <source>
        <dbReference type="EMBL" id="TRB71940.1"/>
    </source>
</evidence>
<organism evidence="3 5">
    <name type="scientific">Mannheimia haemolytica</name>
    <name type="common">Pasteurella haemolytica</name>
    <dbReference type="NCBI Taxonomy" id="75985"/>
    <lineage>
        <taxon>Bacteria</taxon>
        <taxon>Pseudomonadati</taxon>
        <taxon>Pseudomonadota</taxon>
        <taxon>Gammaproteobacteria</taxon>
        <taxon>Pasteurellales</taxon>
        <taxon>Pasteurellaceae</taxon>
        <taxon>Mannheimia</taxon>
    </lineage>
</organism>
<dbReference type="EMBL" id="VAJB01000044">
    <property type="protein sequence ID" value="TRB71940.1"/>
    <property type="molecule type" value="Genomic_DNA"/>
</dbReference>
<dbReference type="KEGG" id="mhaq:WC39_12685"/>
<proteinExistence type="predicted"/>
<evidence type="ECO:0000313" key="2">
    <source>
        <dbReference type="EMBL" id="TRB37555.1"/>
    </source>
</evidence>
<dbReference type="KEGG" id="mhay:VK67_12690"/>
<dbReference type="RefSeq" id="WP_006253397.1">
    <property type="nucleotide sequence ID" value="NZ_CP011098.1"/>
</dbReference>
<dbReference type="EMBL" id="UGPN01000002">
    <property type="protein sequence ID" value="STY60013.1"/>
    <property type="molecule type" value="Genomic_DNA"/>
</dbReference>